<reference evidence="23 24" key="1">
    <citation type="submission" date="2016-03" db="EMBL/GenBank/DDBJ databases">
        <authorList>
            <person name="Ploux O."/>
        </authorList>
    </citation>
    <scope>NUCLEOTIDE SEQUENCE [LARGE SCALE GENOMIC DNA]</scope>
    <source>
        <strain evidence="23 24">R0</strain>
    </source>
</reference>
<dbReference type="PROSITE" id="PS50160">
    <property type="entry name" value="DNA_LIGASE_A3"/>
    <property type="match status" value="1"/>
</dbReference>
<dbReference type="RefSeq" id="WP_061834594.1">
    <property type="nucleotide sequence ID" value="NZ_LUKE01000001.1"/>
</dbReference>
<evidence type="ECO:0000256" key="8">
    <source>
        <dbReference type="ARBA" id="ARBA00022741"/>
    </source>
</evidence>
<evidence type="ECO:0000256" key="21">
    <source>
        <dbReference type="SAM" id="MobiDB-lite"/>
    </source>
</evidence>
<keyword evidence="9" id="KW-0227">DNA damage</keyword>
<dbReference type="Pfam" id="PF01068">
    <property type="entry name" value="DNA_ligase_A_M"/>
    <property type="match status" value="1"/>
</dbReference>
<keyword evidence="13" id="KW-0239">DNA-directed DNA polymerase</keyword>
<keyword evidence="6" id="KW-0540">Nuclease</keyword>
<feature type="region of interest" description="Disordered" evidence="21">
    <location>
        <begin position="189"/>
        <end position="217"/>
    </location>
</feature>
<keyword evidence="4" id="KW-0808">Transferase</keyword>
<evidence type="ECO:0000256" key="20">
    <source>
        <dbReference type="ARBA" id="ARBA00034003"/>
    </source>
</evidence>
<dbReference type="Gene3D" id="3.90.920.10">
    <property type="entry name" value="DNA primase, PRIM domain"/>
    <property type="match status" value="1"/>
</dbReference>
<evidence type="ECO:0000256" key="11">
    <source>
        <dbReference type="ARBA" id="ARBA00022839"/>
    </source>
</evidence>
<dbReference type="Gene3D" id="3.30.1490.70">
    <property type="match status" value="1"/>
</dbReference>
<gene>
    <name evidence="23" type="ORF">AZI86_08340</name>
</gene>
<comment type="cofactor">
    <cofactor evidence="1">
        <name>Mn(2+)</name>
        <dbReference type="ChEBI" id="CHEBI:29035"/>
    </cofactor>
</comment>
<name>A0A150WRS0_BDEBC</name>
<evidence type="ECO:0000256" key="16">
    <source>
        <dbReference type="ARBA" id="ARBA00023204"/>
    </source>
</evidence>
<keyword evidence="16" id="KW-0234">DNA repair</keyword>
<dbReference type="Pfam" id="PF13298">
    <property type="entry name" value="LigD_N"/>
    <property type="match status" value="1"/>
</dbReference>
<evidence type="ECO:0000256" key="6">
    <source>
        <dbReference type="ARBA" id="ARBA00022722"/>
    </source>
</evidence>
<evidence type="ECO:0000256" key="10">
    <source>
        <dbReference type="ARBA" id="ARBA00022801"/>
    </source>
</evidence>
<dbReference type="GO" id="GO:0005524">
    <property type="term" value="F:ATP binding"/>
    <property type="evidence" value="ECO:0007669"/>
    <property type="project" value="UniProtKB-KW"/>
</dbReference>
<evidence type="ECO:0000256" key="9">
    <source>
        <dbReference type="ARBA" id="ARBA00022763"/>
    </source>
</evidence>
<dbReference type="InterPro" id="IPR014145">
    <property type="entry name" value="LigD_pol_dom"/>
</dbReference>
<evidence type="ECO:0000313" key="23">
    <source>
        <dbReference type="EMBL" id="KYG67017.1"/>
    </source>
</evidence>
<evidence type="ECO:0000256" key="4">
    <source>
        <dbReference type="ARBA" id="ARBA00022679"/>
    </source>
</evidence>
<dbReference type="CDD" id="cd04862">
    <property type="entry name" value="PaeLigD_Pol_like"/>
    <property type="match status" value="1"/>
</dbReference>
<dbReference type="CDD" id="cd07906">
    <property type="entry name" value="Adenylation_DNA_ligase_LigD_LigC"/>
    <property type="match status" value="1"/>
</dbReference>
<evidence type="ECO:0000256" key="2">
    <source>
        <dbReference type="ARBA" id="ARBA00012727"/>
    </source>
</evidence>
<feature type="region of interest" description="Disordered" evidence="21">
    <location>
        <begin position="1"/>
        <end position="31"/>
    </location>
</feature>
<proteinExistence type="predicted"/>
<keyword evidence="7" id="KW-0479">Metal-binding</keyword>
<keyword evidence="10" id="KW-0378">Hydrolase</keyword>
<dbReference type="InterPro" id="IPR033651">
    <property type="entry name" value="PaeLigD_Pol-like"/>
</dbReference>
<evidence type="ECO:0000256" key="15">
    <source>
        <dbReference type="ARBA" id="ARBA00023172"/>
    </source>
</evidence>
<dbReference type="InterPro" id="IPR012310">
    <property type="entry name" value="DNA_ligase_ATP-dep_cent"/>
</dbReference>
<dbReference type="CDD" id="cd07971">
    <property type="entry name" value="OBF_DNA_ligase_LigD"/>
    <property type="match status" value="1"/>
</dbReference>
<dbReference type="NCBIfam" id="TIGR02777">
    <property type="entry name" value="LigD_PE_dom"/>
    <property type="match status" value="1"/>
</dbReference>
<dbReference type="InterPro" id="IPR012309">
    <property type="entry name" value="DNA_ligase_ATP-dep_C"/>
</dbReference>
<dbReference type="GO" id="GO:0046872">
    <property type="term" value="F:metal ion binding"/>
    <property type="evidence" value="ECO:0007669"/>
    <property type="project" value="UniProtKB-KW"/>
</dbReference>
<dbReference type="AlphaFoldDB" id="A0A150WRS0"/>
<evidence type="ECO:0000256" key="12">
    <source>
        <dbReference type="ARBA" id="ARBA00022840"/>
    </source>
</evidence>
<evidence type="ECO:0000256" key="17">
    <source>
        <dbReference type="ARBA" id="ARBA00023211"/>
    </source>
</evidence>
<keyword evidence="18" id="KW-0511">Multifunctional enzyme</keyword>
<comment type="catalytic activity">
    <reaction evidence="20">
        <text>ATP + (deoxyribonucleotide)n-3'-hydroxyl + 5'-phospho-(deoxyribonucleotide)m = (deoxyribonucleotide)n+m + AMP + diphosphate.</text>
        <dbReference type="EC" id="6.5.1.1"/>
    </reaction>
</comment>
<feature type="compositionally biased region" description="Basic residues" evidence="21">
    <location>
        <begin position="203"/>
        <end position="217"/>
    </location>
</feature>
<dbReference type="InterPro" id="IPR014146">
    <property type="entry name" value="LigD_ligase_dom"/>
</dbReference>
<evidence type="ECO:0000256" key="13">
    <source>
        <dbReference type="ARBA" id="ARBA00022932"/>
    </source>
</evidence>
<dbReference type="NCBIfam" id="NF004628">
    <property type="entry name" value="PRK05972.1"/>
    <property type="match status" value="1"/>
</dbReference>
<dbReference type="GO" id="GO:0004527">
    <property type="term" value="F:exonuclease activity"/>
    <property type="evidence" value="ECO:0007669"/>
    <property type="project" value="UniProtKB-KW"/>
</dbReference>
<evidence type="ECO:0000256" key="14">
    <source>
        <dbReference type="ARBA" id="ARBA00023125"/>
    </source>
</evidence>
<keyword evidence="24" id="KW-1185">Reference proteome</keyword>
<dbReference type="GO" id="GO:0003887">
    <property type="term" value="F:DNA-directed DNA polymerase activity"/>
    <property type="evidence" value="ECO:0007669"/>
    <property type="project" value="UniProtKB-KW"/>
</dbReference>
<dbReference type="PANTHER" id="PTHR42705">
    <property type="entry name" value="BIFUNCTIONAL NON-HOMOLOGOUS END JOINING PROTEIN LIGD"/>
    <property type="match status" value="1"/>
</dbReference>
<feature type="domain" description="ATP-dependent DNA ligase family profile" evidence="22">
    <location>
        <begin position="313"/>
        <end position="447"/>
    </location>
</feature>
<dbReference type="GO" id="GO:0003910">
    <property type="term" value="F:DNA ligase (ATP) activity"/>
    <property type="evidence" value="ECO:0007669"/>
    <property type="project" value="UniProtKB-EC"/>
</dbReference>
<dbReference type="NCBIfam" id="TIGR02778">
    <property type="entry name" value="ligD_pol"/>
    <property type="match status" value="1"/>
</dbReference>
<dbReference type="NCBIfam" id="TIGR02779">
    <property type="entry name" value="NHEJ_ligase_lig"/>
    <property type="match status" value="1"/>
</dbReference>
<dbReference type="SUPFAM" id="SSF56091">
    <property type="entry name" value="DNA ligase/mRNA capping enzyme, catalytic domain"/>
    <property type="match status" value="1"/>
</dbReference>
<accession>A0A150WRS0</accession>
<dbReference type="GO" id="GO:0006310">
    <property type="term" value="P:DNA recombination"/>
    <property type="evidence" value="ECO:0007669"/>
    <property type="project" value="UniProtKB-KW"/>
</dbReference>
<dbReference type="InterPro" id="IPR014143">
    <property type="entry name" value="NHEJ_ligase_prk"/>
</dbReference>
<dbReference type="NCBIfam" id="TIGR02776">
    <property type="entry name" value="NHEJ_ligase_prk"/>
    <property type="match status" value="1"/>
</dbReference>
<dbReference type="Pfam" id="PF04679">
    <property type="entry name" value="DNA_ligase_A_C"/>
    <property type="match status" value="1"/>
</dbReference>
<dbReference type="InterPro" id="IPR012340">
    <property type="entry name" value="NA-bd_OB-fold"/>
</dbReference>
<comment type="caution">
    <text evidence="23">The sequence shown here is derived from an EMBL/GenBank/DDBJ whole genome shotgun (WGS) entry which is preliminary data.</text>
</comment>
<dbReference type="EC" id="6.5.1.1" evidence="2"/>
<evidence type="ECO:0000256" key="18">
    <source>
        <dbReference type="ARBA" id="ARBA00023268"/>
    </source>
</evidence>
<protein>
    <recommendedName>
        <fullName evidence="2">DNA ligase (ATP)</fullName>
        <ecNumber evidence="2">6.5.1.1</ecNumber>
    </recommendedName>
    <alternativeName>
        <fullName evidence="19">NHEJ DNA polymerase</fullName>
    </alternativeName>
</protein>
<keyword evidence="11" id="KW-0269">Exonuclease</keyword>
<dbReference type="EMBL" id="LUKE01000001">
    <property type="protein sequence ID" value="KYG67017.1"/>
    <property type="molecule type" value="Genomic_DNA"/>
</dbReference>
<evidence type="ECO:0000256" key="19">
    <source>
        <dbReference type="ARBA" id="ARBA00029943"/>
    </source>
</evidence>
<evidence type="ECO:0000259" key="22">
    <source>
        <dbReference type="PROSITE" id="PS50160"/>
    </source>
</evidence>
<dbReference type="InterPro" id="IPR052171">
    <property type="entry name" value="NHEJ_LigD"/>
</dbReference>
<evidence type="ECO:0000256" key="3">
    <source>
        <dbReference type="ARBA" id="ARBA00022598"/>
    </source>
</evidence>
<evidence type="ECO:0000256" key="1">
    <source>
        <dbReference type="ARBA" id="ARBA00001936"/>
    </source>
</evidence>
<evidence type="ECO:0000313" key="24">
    <source>
        <dbReference type="Proteomes" id="UP000075320"/>
    </source>
</evidence>
<dbReference type="SUPFAM" id="SSF50249">
    <property type="entry name" value="Nucleic acid-binding proteins"/>
    <property type="match status" value="1"/>
</dbReference>
<keyword evidence="15" id="KW-0233">DNA recombination</keyword>
<keyword evidence="14" id="KW-0238">DNA-binding</keyword>
<keyword evidence="12" id="KW-0067">ATP-binding</keyword>
<dbReference type="InterPro" id="IPR014144">
    <property type="entry name" value="LigD_PE_domain"/>
</dbReference>
<keyword evidence="5" id="KW-0548">Nucleotidyltransferase</keyword>
<dbReference type="Pfam" id="PF21686">
    <property type="entry name" value="LigD_Prim-Pol"/>
    <property type="match status" value="1"/>
</dbReference>
<organism evidence="23 24">
    <name type="scientific">Bdellovibrio bacteriovorus</name>
    <dbReference type="NCBI Taxonomy" id="959"/>
    <lineage>
        <taxon>Bacteria</taxon>
        <taxon>Pseudomonadati</taxon>
        <taxon>Bdellovibrionota</taxon>
        <taxon>Bdellovibrionia</taxon>
        <taxon>Bdellovibrionales</taxon>
        <taxon>Pseudobdellovibrionaceae</taxon>
        <taxon>Bdellovibrio</taxon>
    </lineage>
</organism>
<dbReference type="PANTHER" id="PTHR42705:SF2">
    <property type="entry name" value="BIFUNCTIONAL NON-HOMOLOGOUS END JOINING PROTEIN LIGD"/>
    <property type="match status" value="1"/>
</dbReference>
<keyword evidence="17" id="KW-0464">Manganese</keyword>
<evidence type="ECO:0000256" key="7">
    <source>
        <dbReference type="ARBA" id="ARBA00022723"/>
    </source>
</evidence>
<keyword evidence="3" id="KW-0436">Ligase</keyword>
<dbReference type="GO" id="GO:0003677">
    <property type="term" value="F:DNA binding"/>
    <property type="evidence" value="ECO:0007669"/>
    <property type="project" value="UniProtKB-KW"/>
</dbReference>
<evidence type="ECO:0000256" key="5">
    <source>
        <dbReference type="ARBA" id="ARBA00022695"/>
    </source>
</evidence>
<sequence>MPIQEYNRKRNFKATPEPKGGTKSKKNARKETPRMFVVQEHHASHLHYDFRLELNGVLKSWAVPKGPSLDPKTKRLAVEVEDHPLEYGSFEGIIPEGNYGAGHVHIWDTGVWTPVGSPRAGLAKGHLEFELKGKKLHGRWMLLRTNRGGSKAQWLLVKRTDEYAQAGHEVEPIATDDDAGNLDQVWQSNRKAKGSKKVQASAKPKKAVQKKSGARKAPPKFIDPQLAVLVKEVPQGEKWVHETKFDGYRTQARVQGEDISLYSRSGLNWTNKYPRIAKALENLAADNAVLDGEIVWVEETGRTDFQKLQNALKTSDTSRIVYYIFDLLFVDGEDLRDKPLWERKEKLKTLLGETKSSLLRMSDHIEGHGQELLDAACEHHLEGIISKNIDSTYVSARTSDWVKVKCHKQQEFVIGGFSAGEGSRGALGSLLLGVYEGKKLRYAGKVGTGFTETSLNDVYKKLKKREIKESPFDLKSPRERNLHWVKPELVAEVTFANWTSDEVLRQAVFHGLREDKNPVEIHVEKEKVAPKLLAKTKGSKKEVSTKKAKTAKKTIAPAEDVAITNPEKIVFRKEKITKRDLAEYYQMITPLILPYVEDRPLNLLRCPDEAGKNCFFQKHMTGKATDNMIPVRIKEKSGTKTYLTVETAEGIADLVQMRAFEIHVWGSKAGHLEHPDQIVMDFDPGPGTSWKDTVKAAFDLKKILDKLDLKSFVKVSGGKGIHVQVPIAPIYSWDQVKDFSKALGEEMARRDDIYTVSIAKANRNGKIFVDYLRNGRGATAVAPYAVRMREQSAVAMPISWDELKKLKAANFFDLKTAITFLKKRKKDPWQGYTDLQQKISILKPNVR</sequence>
<dbReference type="GO" id="GO:0006281">
    <property type="term" value="P:DNA repair"/>
    <property type="evidence" value="ECO:0007669"/>
    <property type="project" value="UniProtKB-KW"/>
</dbReference>
<dbReference type="OrthoDB" id="5287198at2"/>
<dbReference type="Proteomes" id="UP000075320">
    <property type="component" value="Unassembled WGS sequence"/>
</dbReference>
<dbReference type="Gene3D" id="3.30.470.30">
    <property type="entry name" value="DNA ligase/mRNA capping enzyme"/>
    <property type="match status" value="1"/>
</dbReference>
<dbReference type="Gene3D" id="2.40.50.140">
    <property type="entry name" value="Nucleic acid-binding proteins"/>
    <property type="match status" value="1"/>
</dbReference>
<keyword evidence="8" id="KW-0547">Nucleotide-binding</keyword>